<evidence type="ECO:0000313" key="6">
    <source>
        <dbReference type="Proteomes" id="UP000316852"/>
    </source>
</evidence>
<feature type="region of interest" description="Disordered" evidence="4">
    <location>
        <begin position="1"/>
        <end position="22"/>
    </location>
</feature>
<dbReference type="PANTHER" id="PTHR47363">
    <property type="entry name" value="GLUCOKINASE"/>
    <property type="match status" value="1"/>
</dbReference>
<dbReference type="InterPro" id="IPR043129">
    <property type="entry name" value="ATPase_NBD"/>
</dbReference>
<dbReference type="InterPro" id="IPR003836">
    <property type="entry name" value="Glucokinase"/>
</dbReference>
<dbReference type="Gene3D" id="3.40.367.20">
    <property type="match status" value="1"/>
</dbReference>
<keyword evidence="1 5" id="KW-0808">Transferase</keyword>
<protein>
    <submittedName>
        <fullName evidence="5">Glucokinase</fullName>
        <ecNumber evidence="5">2.7.1.2</ecNumber>
    </submittedName>
</protein>
<sequence>MASRPRRSGAPPPDHRAGARRGAPVILAGDVGGTKTYVAQFELRNGGLGPPLAVEHIRNDGYPSLEALLEDYGSRHPGHAAAACFGVAGPVVKNRARVTHLGWTIEAAHLARKLKLKRVHLINDLVANGYGLAALEPNELETIQPGQRDDESNSALVAAGTGLGESILVRVRGDLVPVPSEAGHADFAPRTDDELRVFRAFRARYGRVSYERILSGPGLAAVAELFHEERGESAVWARHVAEGGEDGPAGHVSRLGMERACRACEDALRLFVGVYGAEAGNLALRALAWAGIYLGGGIAPKILPALHWDIFLEAFRDKDHLRPLLASIPVWVIRNERTALLGAARYAAIAEA</sequence>
<dbReference type="NCBIfam" id="TIGR00749">
    <property type="entry name" value="glk"/>
    <property type="match status" value="1"/>
</dbReference>
<dbReference type="Proteomes" id="UP000316852">
    <property type="component" value="Unassembled WGS sequence"/>
</dbReference>
<reference evidence="5 6" key="1">
    <citation type="journal article" date="2019" name="Nat. Microbiol.">
        <title>Mediterranean grassland soil C-N compound turnover is dependent on rainfall and depth, and is mediated by genomically divergent microorganisms.</title>
        <authorList>
            <person name="Diamond S."/>
            <person name="Andeer P.F."/>
            <person name="Li Z."/>
            <person name="Crits-Christoph A."/>
            <person name="Burstein D."/>
            <person name="Anantharaman K."/>
            <person name="Lane K.R."/>
            <person name="Thomas B.C."/>
            <person name="Pan C."/>
            <person name="Northen T.R."/>
            <person name="Banfield J.F."/>
        </authorList>
    </citation>
    <scope>NUCLEOTIDE SEQUENCE [LARGE SCALE GENOMIC DNA]</scope>
    <source>
        <strain evidence="5">WS_6</strain>
    </source>
</reference>
<proteinExistence type="inferred from homology"/>
<comment type="caution">
    <text evidence="5">The sequence shown here is derived from an EMBL/GenBank/DDBJ whole genome shotgun (WGS) entry which is preliminary data.</text>
</comment>
<dbReference type="GO" id="GO:0006096">
    <property type="term" value="P:glycolytic process"/>
    <property type="evidence" value="ECO:0007669"/>
    <property type="project" value="InterPro"/>
</dbReference>
<gene>
    <name evidence="5" type="primary">glk</name>
    <name evidence="5" type="ORF">E6K76_02925</name>
</gene>
<evidence type="ECO:0000313" key="5">
    <source>
        <dbReference type="EMBL" id="TMQ60087.1"/>
    </source>
</evidence>
<dbReference type="EMBL" id="VBOW01000017">
    <property type="protein sequence ID" value="TMQ60087.1"/>
    <property type="molecule type" value="Genomic_DNA"/>
</dbReference>
<dbReference type="EC" id="2.7.1.2" evidence="5"/>
<accession>A0A538T923</accession>
<dbReference type="CDD" id="cd24008">
    <property type="entry name" value="ASKHA_NBD_GLK"/>
    <property type="match status" value="1"/>
</dbReference>
<dbReference type="PANTHER" id="PTHR47363:SF1">
    <property type="entry name" value="GLUCOKINASE"/>
    <property type="match status" value="1"/>
</dbReference>
<evidence type="ECO:0000256" key="1">
    <source>
        <dbReference type="ARBA" id="ARBA00022679"/>
    </source>
</evidence>
<keyword evidence="2 5" id="KW-0418">Kinase</keyword>
<comment type="similarity">
    <text evidence="3">Belongs to the bacterial glucokinase family.</text>
</comment>
<dbReference type="SUPFAM" id="SSF53067">
    <property type="entry name" value="Actin-like ATPase domain"/>
    <property type="match status" value="1"/>
</dbReference>
<evidence type="ECO:0000256" key="3">
    <source>
        <dbReference type="RuleBase" id="RU004046"/>
    </source>
</evidence>
<dbReference type="GO" id="GO:0004340">
    <property type="term" value="F:glucokinase activity"/>
    <property type="evidence" value="ECO:0007669"/>
    <property type="project" value="UniProtKB-EC"/>
</dbReference>
<evidence type="ECO:0000256" key="2">
    <source>
        <dbReference type="ARBA" id="ARBA00022777"/>
    </source>
</evidence>
<dbReference type="Gene3D" id="3.30.420.40">
    <property type="match status" value="1"/>
</dbReference>
<dbReference type="GO" id="GO:0005524">
    <property type="term" value="F:ATP binding"/>
    <property type="evidence" value="ECO:0007669"/>
    <property type="project" value="InterPro"/>
</dbReference>
<organism evidence="5 6">
    <name type="scientific">Eiseniibacteriota bacterium</name>
    <dbReference type="NCBI Taxonomy" id="2212470"/>
    <lineage>
        <taxon>Bacteria</taxon>
        <taxon>Candidatus Eiseniibacteriota</taxon>
    </lineage>
</organism>
<dbReference type="GO" id="GO:0005536">
    <property type="term" value="F:D-glucose binding"/>
    <property type="evidence" value="ECO:0007669"/>
    <property type="project" value="InterPro"/>
</dbReference>
<evidence type="ECO:0000256" key="4">
    <source>
        <dbReference type="SAM" id="MobiDB-lite"/>
    </source>
</evidence>
<dbReference type="Pfam" id="PF02685">
    <property type="entry name" value="Glucokinase"/>
    <property type="match status" value="1"/>
</dbReference>
<dbReference type="AlphaFoldDB" id="A0A538T923"/>
<name>A0A538T923_UNCEI</name>